<reference evidence="2" key="1">
    <citation type="journal article" date="2020" name="New Phytol.">
        <title>Comparative genomics reveals dynamic genome evolution in host specialist ectomycorrhizal fungi.</title>
        <authorList>
            <person name="Lofgren L.A."/>
            <person name="Nguyen N.H."/>
            <person name="Vilgalys R."/>
            <person name="Ruytinx J."/>
            <person name="Liao H.L."/>
            <person name="Branco S."/>
            <person name="Kuo A."/>
            <person name="LaButti K."/>
            <person name="Lipzen A."/>
            <person name="Andreopoulos W."/>
            <person name="Pangilinan J."/>
            <person name="Riley R."/>
            <person name="Hundley H."/>
            <person name="Na H."/>
            <person name="Barry K."/>
            <person name="Grigoriev I.V."/>
            <person name="Stajich J.E."/>
            <person name="Kennedy P.G."/>
        </authorList>
    </citation>
    <scope>NUCLEOTIDE SEQUENCE</scope>
    <source>
        <strain evidence="2">FC203</strain>
    </source>
</reference>
<dbReference type="SUPFAM" id="SSF56112">
    <property type="entry name" value="Protein kinase-like (PK-like)"/>
    <property type="match status" value="1"/>
</dbReference>
<dbReference type="Proteomes" id="UP001195769">
    <property type="component" value="Unassembled WGS sequence"/>
</dbReference>
<sequence length="109" mass="12706">HKDTFERAKVLHRDLSVGNVVIYKGKGYLIDWDLAKLVSIQGPRQKMHTGTWQFMSAYLVEHSNAIHAVEDDLESSFYIILWMALMYKETYMDIFRRSKLISACGSDFQ</sequence>
<protein>
    <recommendedName>
        <fullName evidence="1">Protein kinase domain-containing protein</fullName>
    </recommendedName>
</protein>
<dbReference type="InterPro" id="IPR011009">
    <property type="entry name" value="Kinase-like_dom_sf"/>
</dbReference>
<keyword evidence="3" id="KW-1185">Reference proteome</keyword>
<dbReference type="Gene3D" id="1.10.510.10">
    <property type="entry name" value="Transferase(Phosphotransferase) domain 1"/>
    <property type="match status" value="1"/>
</dbReference>
<dbReference type="InterPro" id="IPR000719">
    <property type="entry name" value="Prot_kinase_dom"/>
</dbReference>
<dbReference type="GO" id="GO:0004672">
    <property type="term" value="F:protein kinase activity"/>
    <property type="evidence" value="ECO:0007669"/>
    <property type="project" value="InterPro"/>
</dbReference>
<dbReference type="EMBL" id="JABBWK010000020">
    <property type="protein sequence ID" value="KAG1901812.1"/>
    <property type="molecule type" value="Genomic_DNA"/>
</dbReference>
<evidence type="ECO:0000313" key="2">
    <source>
        <dbReference type="EMBL" id="KAG1901812.1"/>
    </source>
</evidence>
<comment type="caution">
    <text evidence="2">The sequence shown here is derived from an EMBL/GenBank/DDBJ whole genome shotgun (WGS) entry which is preliminary data.</text>
</comment>
<dbReference type="GeneID" id="64669227"/>
<dbReference type="Pfam" id="PF17667">
    <property type="entry name" value="Pkinase_fungal"/>
    <property type="match status" value="1"/>
</dbReference>
<dbReference type="RefSeq" id="XP_041227387.1">
    <property type="nucleotide sequence ID" value="XM_041374929.1"/>
</dbReference>
<dbReference type="AlphaFoldDB" id="A0AAD4HMF2"/>
<feature type="domain" description="Protein kinase" evidence="1">
    <location>
        <begin position="1"/>
        <end position="109"/>
    </location>
</feature>
<accession>A0AAD4HMF2</accession>
<organism evidence="2 3">
    <name type="scientific">Suillus fuscotomentosus</name>
    <dbReference type="NCBI Taxonomy" id="1912939"/>
    <lineage>
        <taxon>Eukaryota</taxon>
        <taxon>Fungi</taxon>
        <taxon>Dikarya</taxon>
        <taxon>Basidiomycota</taxon>
        <taxon>Agaricomycotina</taxon>
        <taxon>Agaricomycetes</taxon>
        <taxon>Agaricomycetidae</taxon>
        <taxon>Boletales</taxon>
        <taxon>Suillineae</taxon>
        <taxon>Suillaceae</taxon>
        <taxon>Suillus</taxon>
    </lineage>
</organism>
<name>A0AAD4HMF2_9AGAM</name>
<dbReference type="InterPro" id="IPR040976">
    <property type="entry name" value="Pkinase_fungal"/>
</dbReference>
<gene>
    <name evidence="2" type="ORF">F5891DRAFT_950119</name>
</gene>
<proteinExistence type="predicted"/>
<feature type="non-terminal residue" evidence="2">
    <location>
        <position position="1"/>
    </location>
</feature>
<evidence type="ECO:0000313" key="3">
    <source>
        <dbReference type="Proteomes" id="UP001195769"/>
    </source>
</evidence>
<dbReference type="GO" id="GO:0005524">
    <property type="term" value="F:ATP binding"/>
    <property type="evidence" value="ECO:0007669"/>
    <property type="project" value="InterPro"/>
</dbReference>
<evidence type="ECO:0000259" key="1">
    <source>
        <dbReference type="PROSITE" id="PS50011"/>
    </source>
</evidence>
<dbReference type="PANTHER" id="PTHR38248:SF2">
    <property type="entry name" value="FUNK1 11"/>
    <property type="match status" value="1"/>
</dbReference>
<dbReference type="PANTHER" id="PTHR38248">
    <property type="entry name" value="FUNK1 6"/>
    <property type="match status" value="1"/>
</dbReference>
<dbReference type="PROSITE" id="PS50011">
    <property type="entry name" value="PROTEIN_KINASE_DOM"/>
    <property type="match status" value="1"/>
</dbReference>